<dbReference type="Pfam" id="PF01863">
    <property type="entry name" value="YgjP-like"/>
    <property type="match status" value="1"/>
</dbReference>
<evidence type="ECO:0000313" key="3">
    <source>
        <dbReference type="EMBL" id="GAA0496884.1"/>
    </source>
</evidence>
<gene>
    <name evidence="3" type="ORF">GCM10009097_11300</name>
</gene>
<keyword evidence="3" id="KW-0378">Hydrolase</keyword>
<dbReference type="CDD" id="cd07344">
    <property type="entry name" value="M48_yhfN_like"/>
    <property type="match status" value="1"/>
</dbReference>
<evidence type="ECO:0000313" key="4">
    <source>
        <dbReference type="Proteomes" id="UP001501706"/>
    </source>
</evidence>
<dbReference type="GO" id="GO:0008237">
    <property type="term" value="F:metallopeptidase activity"/>
    <property type="evidence" value="ECO:0007669"/>
    <property type="project" value="UniProtKB-KW"/>
</dbReference>
<dbReference type="PANTHER" id="PTHR30399:SF1">
    <property type="entry name" value="UTP PYROPHOSPHATASE"/>
    <property type="match status" value="1"/>
</dbReference>
<feature type="domain" description="YgjP-like metallopeptidase" evidence="2">
    <location>
        <begin position="92"/>
        <end position="306"/>
    </location>
</feature>
<dbReference type="EMBL" id="BAAAEN010000003">
    <property type="protein sequence ID" value="GAA0496884.1"/>
    <property type="molecule type" value="Genomic_DNA"/>
</dbReference>
<protein>
    <submittedName>
        <fullName evidence="3">SprT family zinc-dependent metalloprotease</fullName>
    </submittedName>
</protein>
<dbReference type="Proteomes" id="UP001501706">
    <property type="component" value="Unassembled WGS sequence"/>
</dbReference>
<feature type="region of interest" description="Disordered" evidence="1">
    <location>
        <begin position="1"/>
        <end position="36"/>
    </location>
</feature>
<evidence type="ECO:0000259" key="2">
    <source>
        <dbReference type="Pfam" id="PF01863"/>
    </source>
</evidence>
<keyword evidence="4" id="KW-1185">Reference proteome</keyword>
<evidence type="ECO:0000256" key="1">
    <source>
        <dbReference type="SAM" id="MobiDB-lite"/>
    </source>
</evidence>
<comment type="caution">
    <text evidence="3">The sequence shown here is derived from an EMBL/GenBank/DDBJ whole genome shotgun (WGS) entry which is preliminary data.</text>
</comment>
<dbReference type="InterPro" id="IPR053136">
    <property type="entry name" value="UTP_pyrophosphatase-like"/>
</dbReference>
<organism evidence="3 4">
    <name type="scientific">Pigmentiphaga daeguensis</name>
    <dbReference type="NCBI Taxonomy" id="414049"/>
    <lineage>
        <taxon>Bacteria</taxon>
        <taxon>Pseudomonadati</taxon>
        <taxon>Pseudomonadota</taxon>
        <taxon>Betaproteobacteria</taxon>
        <taxon>Burkholderiales</taxon>
        <taxon>Alcaligenaceae</taxon>
        <taxon>Pigmentiphaga</taxon>
    </lineage>
</organism>
<reference evidence="3 4" key="1">
    <citation type="journal article" date="2019" name="Int. J. Syst. Evol. Microbiol.">
        <title>The Global Catalogue of Microorganisms (GCM) 10K type strain sequencing project: providing services to taxonomists for standard genome sequencing and annotation.</title>
        <authorList>
            <consortium name="The Broad Institute Genomics Platform"/>
            <consortium name="The Broad Institute Genome Sequencing Center for Infectious Disease"/>
            <person name="Wu L."/>
            <person name="Ma J."/>
        </authorList>
    </citation>
    <scope>NUCLEOTIDE SEQUENCE [LARGE SCALE GENOMIC DNA]</scope>
    <source>
        <strain evidence="3 4">JCM 14330</strain>
    </source>
</reference>
<keyword evidence="3" id="KW-0482">Metalloprotease</keyword>
<name>A0ABN1BG74_9BURK</name>
<proteinExistence type="predicted"/>
<dbReference type="Gene3D" id="3.30.2010.10">
    <property type="entry name" value="Metalloproteases ('zincins'), catalytic domain"/>
    <property type="match status" value="1"/>
</dbReference>
<accession>A0ABN1BG74</accession>
<dbReference type="PANTHER" id="PTHR30399">
    <property type="entry name" value="UNCHARACTERIZED PROTEIN YGJP"/>
    <property type="match status" value="1"/>
</dbReference>
<keyword evidence="3" id="KW-0645">Protease</keyword>
<sequence length="315" mass="34859">MTAMATRPATDPGAPPAPQRETAPQSAQLDLFAEPPPQAVAAPAAAAPAVLAPAAPAPASPAIQLPPGARWHEVVAEGQRIRFVLQRSRRRTIGFLIGDDGLRVTAPRWVGLAEIDGAVREKARWILSKLHEWQQRRERLALNQTRWEEGGDLPYLGRRIVMRLDAQRDTGLATADLDAPTDGDVLWLGLPPDATAARIRDTVQAWLQGRARVLFDVRLRDFLARTGLSISRWRLSSAATRWGSCTSEGSILLNWRLIHFPVDIIDYVIAHELAHLREMNHGPGFWAEVGQLMPGFENARDALRRHDPGSLPRFD</sequence>
<dbReference type="InterPro" id="IPR002725">
    <property type="entry name" value="YgjP-like_metallopeptidase"/>
</dbReference>